<comment type="caution">
    <text evidence="2">The sequence shown here is derived from an EMBL/GenBank/DDBJ whole genome shotgun (WGS) entry which is preliminary data.</text>
</comment>
<keyword evidence="1" id="KW-0732">Signal</keyword>
<proteinExistence type="predicted"/>
<feature type="signal peptide" evidence="1">
    <location>
        <begin position="1"/>
        <end position="22"/>
    </location>
</feature>
<accession>A0A927GRV1</accession>
<dbReference type="RefSeq" id="WP_190917438.1">
    <property type="nucleotide sequence ID" value="NZ_JACXIZ010000017.1"/>
</dbReference>
<gene>
    <name evidence="2" type="ORF">IDH44_10610</name>
</gene>
<evidence type="ECO:0000313" key="2">
    <source>
        <dbReference type="EMBL" id="MBD2845641.1"/>
    </source>
</evidence>
<dbReference type="InterPro" id="IPR052022">
    <property type="entry name" value="26kDa_periplasmic_antigen"/>
</dbReference>
<organism evidence="2 3">
    <name type="scientific">Paenibacillus sabuli</name>
    <dbReference type="NCBI Taxonomy" id="2772509"/>
    <lineage>
        <taxon>Bacteria</taxon>
        <taxon>Bacillati</taxon>
        <taxon>Bacillota</taxon>
        <taxon>Bacilli</taxon>
        <taxon>Bacillales</taxon>
        <taxon>Paenibacillaceae</taxon>
        <taxon>Paenibacillus</taxon>
    </lineage>
</organism>
<keyword evidence="3" id="KW-1185">Reference proteome</keyword>
<dbReference type="AlphaFoldDB" id="A0A927GRV1"/>
<dbReference type="Proteomes" id="UP000621560">
    <property type="component" value="Unassembled WGS sequence"/>
</dbReference>
<dbReference type="Gene3D" id="3.30.70.2970">
    <property type="entry name" value="Protein of unknown function (DUF541), domain 2"/>
    <property type="match status" value="1"/>
</dbReference>
<dbReference type="Gene3D" id="3.30.110.170">
    <property type="entry name" value="Protein of unknown function (DUF541), domain 1"/>
    <property type="match status" value="1"/>
</dbReference>
<name>A0A927GRV1_9BACL</name>
<dbReference type="GO" id="GO:0006974">
    <property type="term" value="P:DNA damage response"/>
    <property type="evidence" value="ECO:0007669"/>
    <property type="project" value="TreeGrafter"/>
</dbReference>
<evidence type="ECO:0000313" key="3">
    <source>
        <dbReference type="Proteomes" id="UP000621560"/>
    </source>
</evidence>
<evidence type="ECO:0000256" key="1">
    <source>
        <dbReference type="SAM" id="SignalP"/>
    </source>
</evidence>
<dbReference type="InterPro" id="IPR007497">
    <property type="entry name" value="SIMPL/DUF541"/>
</dbReference>
<dbReference type="Pfam" id="PF04402">
    <property type="entry name" value="SIMPL"/>
    <property type="match status" value="1"/>
</dbReference>
<protein>
    <submittedName>
        <fullName evidence="2">SIMPL domain-containing protein</fullName>
    </submittedName>
</protein>
<dbReference type="PANTHER" id="PTHR34387:SF2">
    <property type="entry name" value="SLR1258 PROTEIN"/>
    <property type="match status" value="1"/>
</dbReference>
<dbReference type="PANTHER" id="PTHR34387">
    <property type="entry name" value="SLR1258 PROTEIN"/>
    <property type="match status" value="1"/>
</dbReference>
<reference evidence="2" key="1">
    <citation type="submission" date="2020-09" db="EMBL/GenBank/DDBJ databases">
        <title>A novel bacterium of genus Paenibacillus, isolated from South China Sea.</title>
        <authorList>
            <person name="Huang H."/>
            <person name="Mo K."/>
            <person name="Hu Y."/>
        </authorList>
    </citation>
    <scope>NUCLEOTIDE SEQUENCE</scope>
    <source>
        <strain evidence="2">IB182496</strain>
    </source>
</reference>
<dbReference type="EMBL" id="JACXIZ010000017">
    <property type="protein sequence ID" value="MBD2845641.1"/>
    <property type="molecule type" value="Genomic_DNA"/>
</dbReference>
<sequence>MQMKKWVQTGLIAGALMLVYTAGGLVQQHAPQQAAAQEETQVNSTITVQGTGMLSASPDWSELRVGAETEGETVAAAQSATAESIAAIKEALLKNGVQAEDIKTAEFNVRPNYQYDEKGSRSLNGFVVTHILHVGYGELGSVGKVLDAAAKAGANRIDNVQFTIEDRGDLEIKALEKAGKHARAKAEALAAAAGKTIVDIQQVTEQSGGGGLMGFERAAADDSDGGSTSIEIGQVDVSKSISVTYIVK</sequence>
<feature type="chain" id="PRO_5039299249" evidence="1">
    <location>
        <begin position="23"/>
        <end position="248"/>
    </location>
</feature>